<dbReference type="Gene3D" id="3.30.565.10">
    <property type="entry name" value="Histidine kinase-like ATPase, C-terminal domain"/>
    <property type="match status" value="1"/>
</dbReference>
<dbReference type="InterPro" id="IPR003594">
    <property type="entry name" value="HATPase_dom"/>
</dbReference>
<organism evidence="6 7">
    <name type="scientific">Mycobacterium shinjukuense</name>
    <dbReference type="NCBI Taxonomy" id="398694"/>
    <lineage>
        <taxon>Bacteria</taxon>
        <taxon>Bacillati</taxon>
        <taxon>Actinomycetota</taxon>
        <taxon>Actinomycetes</taxon>
        <taxon>Mycobacteriales</taxon>
        <taxon>Mycobacteriaceae</taxon>
        <taxon>Mycobacterium</taxon>
    </lineage>
</organism>
<dbReference type="SUPFAM" id="SSF47384">
    <property type="entry name" value="Homodimeric domain of signal transducing histidine kinase"/>
    <property type="match status" value="1"/>
</dbReference>
<dbReference type="InterPro" id="IPR005467">
    <property type="entry name" value="His_kinase_dom"/>
</dbReference>
<comment type="catalytic activity">
    <reaction evidence="1">
        <text>ATP + protein L-histidine = ADP + protein N-phospho-L-histidine.</text>
        <dbReference type="EC" id="2.7.13.3"/>
    </reaction>
</comment>
<evidence type="ECO:0000256" key="5">
    <source>
        <dbReference type="ARBA" id="ARBA00023012"/>
    </source>
</evidence>
<dbReference type="OrthoDB" id="567977at2"/>
<comment type="subcellular location">
    <subcellularLocation>
        <location evidence="2">Cell membrane</location>
    </subcellularLocation>
</comment>
<dbReference type="InterPro" id="IPR004358">
    <property type="entry name" value="Sig_transdc_His_kin-like_C"/>
</dbReference>
<dbReference type="InterPro" id="IPR036097">
    <property type="entry name" value="HisK_dim/P_sf"/>
</dbReference>
<evidence type="ECO:0000256" key="3">
    <source>
        <dbReference type="ARBA" id="ARBA00012438"/>
    </source>
</evidence>
<keyword evidence="4" id="KW-0808">Transferase</keyword>
<dbReference type="Pfam" id="PF02518">
    <property type="entry name" value="HATPase_c"/>
    <property type="match status" value="1"/>
</dbReference>
<reference evidence="6 7" key="1">
    <citation type="journal article" date="2019" name="Emerg. Microbes Infect.">
        <title>Comprehensive subspecies identification of 175 nontuberculous mycobacteria species based on 7547 genomic profiles.</title>
        <authorList>
            <person name="Matsumoto Y."/>
            <person name="Kinjo T."/>
            <person name="Motooka D."/>
            <person name="Nabeya D."/>
            <person name="Jung N."/>
            <person name="Uechi K."/>
            <person name="Horii T."/>
            <person name="Iida T."/>
            <person name="Fujita J."/>
            <person name="Nakamura S."/>
        </authorList>
    </citation>
    <scope>NUCLEOTIDE SEQUENCE [LARGE SCALE GENOMIC DNA]</scope>
    <source>
        <strain evidence="6 7">JCM 14233</strain>
    </source>
</reference>
<dbReference type="GO" id="GO:0005886">
    <property type="term" value="C:plasma membrane"/>
    <property type="evidence" value="ECO:0007669"/>
    <property type="project" value="UniProtKB-SubCell"/>
</dbReference>
<dbReference type="PANTHER" id="PTHR43065:SF42">
    <property type="entry name" value="TWO-COMPONENT SENSOR PPRA"/>
    <property type="match status" value="1"/>
</dbReference>
<dbReference type="Gene3D" id="1.10.287.130">
    <property type="match status" value="1"/>
</dbReference>
<dbReference type="AlphaFoldDB" id="A0A7I7MWE4"/>
<keyword evidence="7" id="KW-1185">Reference proteome</keyword>
<dbReference type="EMBL" id="AP022575">
    <property type="protein sequence ID" value="BBX76180.1"/>
    <property type="molecule type" value="Genomic_DNA"/>
</dbReference>
<evidence type="ECO:0000313" key="6">
    <source>
        <dbReference type="EMBL" id="BBX76180.1"/>
    </source>
</evidence>
<evidence type="ECO:0000256" key="2">
    <source>
        <dbReference type="ARBA" id="ARBA00004236"/>
    </source>
</evidence>
<keyword evidence="4" id="KW-0418">Kinase</keyword>
<dbReference type="InterPro" id="IPR036890">
    <property type="entry name" value="HATPase_C_sf"/>
</dbReference>
<dbReference type="KEGG" id="mshj:MSHI_40860"/>
<dbReference type="PROSITE" id="PS50109">
    <property type="entry name" value="HIS_KIN"/>
    <property type="match status" value="1"/>
</dbReference>
<dbReference type="PANTHER" id="PTHR43065">
    <property type="entry name" value="SENSOR HISTIDINE KINASE"/>
    <property type="match status" value="1"/>
</dbReference>
<evidence type="ECO:0000256" key="4">
    <source>
        <dbReference type="ARBA" id="ARBA00022777"/>
    </source>
</evidence>
<dbReference type="GO" id="GO:0000155">
    <property type="term" value="F:phosphorelay sensor kinase activity"/>
    <property type="evidence" value="ECO:0007669"/>
    <property type="project" value="InterPro"/>
</dbReference>
<evidence type="ECO:0000256" key="1">
    <source>
        <dbReference type="ARBA" id="ARBA00000085"/>
    </source>
</evidence>
<dbReference type="SUPFAM" id="SSF55874">
    <property type="entry name" value="ATPase domain of HSP90 chaperone/DNA topoisomerase II/histidine kinase"/>
    <property type="match status" value="1"/>
</dbReference>
<dbReference type="EC" id="2.7.13.3" evidence="3"/>
<accession>A0A7I7MWE4</accession>
<keyword evidence="5" id="KW-0902">Two-component regulatory system</keyword>
<dbReference type="PRINTS" id="PR00344">
    <property type="entry name" value="BCTRLSENSOR"/>
</dbReference>
<dbReference type="SMART" id="SM00387">
    <property type="entry name" value="HATPase_c"/>
    <property type="match status" value="1"/>
</dbReference>
<name>A0A7I7MWE4_9MYCO</name>
<gene>
    <name evidence="6" type="ORF">MSHI_40860</name>
</gene>
<proteinExistence type="predicted"/>
<evidence type="ECO:0000313" key="7">
    <source>
        <dbReference type="Proteomes" id="UP000467236"/>
    </source>
</evidence>
<dbReference type="Proteomes" id="UP000467236">
    <property type="component" value="Chromosome"/>
</dbReference>
<dbReference type="RefSeq" id="WP_158084775.1">
    <property type="nucleotide sequence ID" value="NZ_AP022575.1"/>
</dbReference>
<sequence>MGDANPTNPEVPTMRADNFAARAEALRTELESAGLVAPTADELISLLEDGCRAVADLEERLAAAERSLMSTERRLAEEIERQDALRSRLALQEKLASLGALAARIAHEIRNHLNFVNNFAEIVVNLANELDEVMAPELAQLPDQVSGDFHDLMTDIDEAAKKIRSHGRTSVDIVANMLRHSRGGQPEFAQTDLNALVDESLRLAYHGVRAQHPGFDVSYSADLDERLSPVSVAGQDISRVLLNVLGNAFDAVMQRAQQDGEGYQPRVQITTRSVDDSVEILVRDNGIGIEQAVLSQVITPFFTTKPPGQGTGLGLSISYDVVKREHHGDLTIESEQGVGTSVRIVLPKSQPSS</sequence>
<protein>
    <recommendedName>
        <fullName evidence="3">histidine kinase</fullName>
        <ecNumber evidence="3">2.7.13.3</ecNumber>
    </recommendedName>
</protein>